<keyword evidence="5" id="KW-0125">Carotenoid biosynthesis</keyword>
<keyword evidence="6" id="KW-0472">Membrane</keyword>
<evidence type="ECO:0000256" key="4">
    <source>
        <dbReference type="ARBA" id="ARBA00022679"/>
    </source>
</evidence>
<accession>A0ABY7JSH4</accession>
<comment type="similarity">
    <text evidence="9">Belongs to the glycosyltransferase 2 family. CrtQ subfamily.</text>
</comment>
<evidence type="ECO:0000259" key="11">
    <source>
        <dbReference type="Pfam" id="PF00535"/>
    </source>
</evidence>
<comment type="subcellular location">
    <subcellularLocation>
        <location evidence="1">Cell membrane</location>
    </subcellularLocation>
</comment>
<evidence type="ECO:0000313" key="12">
    <source>
        <dbReference type="EMBL" id="WAW15801.1"/>
    </source>
</evidence>
<organism evidence="12 13">
    <name type="scientific">Peptostreptococcus equinus</name>
    <dbReference type="NCBI Taxonomy" id="3003601"/>
    <lineage>
        <taxon>Bacteria</taxon>
        <taxon>Bacillati</taxon>
        <taxon>Bacillota</taxon>
        <taxon>Clostridia</taxon>
        <taxon>Peptostreptococcales</taxon>
        <taxon>Peptostreptococcaceae</taxon>
        <taxon>Peptostreptococcus</taxon>
    </lineage>
</organism>
<keyword evidence="4" id="KW-0808">Transferase</keyword>
<dbReference type="NCBIfam" id="TIGR04283">
    <property type="entry name" value="glyco_like_mftF"/>
    <property type="match status" value="1"/>
</dbReference>
<evidence type="ECO:0000256" key="10">
    <source>
        <dbReference type="ARBA" id="ARBA00040345"/>
    </source>
</evidence>
<keyword evidence="3" id="KW-0328">Glycosyltransferase</keyword>
<dbReference type="EMBL" id="CP114052">
    <property type="protein sequence ID" value="WAW15801.1"/>
    <property type="molecule type" value="Genomic_DNA"/>
</dbReference>
<evidence type="ECO:0000313" key="13">
    <source>
        <dbReference type="Proteomes" id="UP001164187"/>
    </source>
</evidence>
<reference evidence="12" key="1">
    <citation type="submission" date="2022-12" db="EMBL/GenBank/DDBJ databases">
        <title>Peptostreptococcus.</title>
        <authorList>
            <person name="Lee S.H."/>
        </authorList>
    </citation>
    <scope>NUCLEOTIDE SEQUENCE</scope>
    <source>
        <strain evidence="12">CBA3647</strain>
    </source>
</reference>
<evidence type="ECO:0000256" key="6">
    <source>
        <dbReference type="ARBA" id="ARBA00023136"/>
    </source>
</evidence>
<name>A0ABY7JSH4_9FIRM</name>
<dbReference type="Gene3D" id="3.90.550.10">
    <property type="entry name" value="Spore Coat Polysaccharide Biosynthesis Protein SpsA, Chain A"/>
    <property type="match status" value="1"/>
</dbReference>
<protein>
    <recommendedName>
        <fullName evidence="10">4,4'-diaponeurosporenoate glycosyltransferase</fullName>
    </recommendedName>
</protein>
<dbReference type="PANTHER" id="PTHR43646">
    <property type="entry name" value="GLYCOSYLTRANSFERASE"/>
    <property type="match status" value="1"/>
</dbReference>
<dbReference type="InterPro" id="IPR026461">
    <property type="entry name" value="Trfase_2_rSAM/seldom_assoc"/>
</dbReference>
<evidence type="ECO:0000256" key="5">
    <source>
        <dbReference type="ARBA" id="ARBA00022746"/>
    </source>
</evidence>
<dbReference type="SUPFAM" id="SSF53448">
    <property type="entry name" value="Nucleotide-diphospho-sugar transferases"/>
    <property type="match status" value="1"/>
</dbReference>
<evidence type="ECO:0000256" key="7">
    <source>
        <dbReference type="ARBA" id="ARBA00037281"/>
    </source>
</evidence>
<sequence length="221" mass="26057">MVTIIVPTYNEEENILKLQKNIDKLNGDFEVIFSDGFSTDKTFDLIKIGQFRKKIRETSYRSNQMNMAYNYAKGDYIWFVHADCIVHENSVLAIESSEADIGCFKLKFDCEKLMLKIIAYNSNKRVRKRNIAFGDQGIFIKKEIFSQLHGYKPIPLMEDYDLSIRVSEMGIKIRQINLPIITSARRFLDKGIYKTMIKMQILQYRFRRGDDIYKIHSDYNK</sequence>
<keyword evidence="2" id="KW-1003">Cell membrane</keyword>
<gene>
    <name evidence="12" type="ORF">O0R46_04935</name>
</gene>
<evidence type="ECO:0000256" key="2">
    <source>
        <dbReference type="ARBA" id="ARBA00022475"/>
    </source>
</evidence>
<proteinExistence type="inferred from homology"/>
<evidence type="ECO:0000256" key="9">
    <source>
        <dbReference type="ARBA" id="ARBA00038120"/>
    </source>
</evidence>
<dbReference type="PANTHER" id="PTHR43646:SF2">
    <property type="entry name" value="GLYCOSYLTRANSFERASE 2-LIKE DOMAIN-CONTAINING PROTEIN"/>
    <property type="match status" value="1"/>
</dbReference>
<dbReference type="RefSeq" id="WP_269312482.1">
    <property type="nucleotide sequence ID" value="NZ_CP114052.1"/>
</dbReference>
<dbReference type="Pfam" id="PF00535">
    <property type="entry name" value="Glycos_transf_2"/>
    <property type="match status" value="1"/>
</dbReference>
<dbReference type="Proteomes" id="UP001164187">
    <property type="component" value="Chromosome"/>
</dbReference>
<comment type="function">
    <text evidence="7">Catalyzes the glycosylation of 4,4'-diaponeurosporenoate, i.e. the esterification of glucose at the C1'' position with the carboxyl group of 4,4'-diaponeurosporenic acid, to form glycosyl-4,4'-diaponeurosporenoate. This is a step in the biosynthesis of staphyloxanthin, an orange pigment present in most staphylococci strains.</text>
</comment>
<feature type="domain" description="Glycosyltransferase 2-like" evidence="11">
    <location>
        <begin position="3"/>
        <end position="91"/>
    </location>
</feature>
<evidence type="ECO:0000256" key="8">
    <source>
        <dbReference type="ARBA" id="ARBA00037904"/>
    </source>
</evidence>
<keyword evidence="13" id="KW-1185">Reference proteome</keyword>
<evidence type="ECO:0000256" key="3">
    <source>
        <dbReference type="ARBA" id="ARBA00022676"/>
    </source>
</evidence>
<evidence type="ECO:0000256" key="1">
    <source>
        <dbReference type="ARBA" id="ARBA00004236"/>
    </source>
</evidence>
<comment type="pathway">
    <text evidence="8">Carotenoid biosynthesis; staphyloxanthin biosynthesis; staphyloxanthin from farnesyl diphosphate: step 4/5.</text>
</comment>
<dbReference type="InterPro" id="IPR001173">
    <property type="entry name" value="Glyco_trans_2-like"/>
</dbReference>
<dbReference type="InterPro" id="IPR029044">
    <property type="entry name" value="Nucleotide-diphossugar_trans"/>
</dbReference>